<comment type="similarity">
    <text evidence="1">Belongs to the PrpD family.</text>
</comment>
<evidence type="ECO:0000259" key="2">
    <source>
        <dbReference type="Pfam" id="PF03972"/>
    </source>
</evidence>
<dbReference type="Proteomes" id="UP000236584">
    <property type="component" value="Chromosome"/>
</dbReference>
<dbReference type="GO" id="GO:0016829">
    <property type="term" value="F:lyase activity"/>
    <property type="evidence" value="ECO:0007669"/>
    <property type="project" value="InterPro"/>
</dbReference>
<evidence type="ECO:0000256" key="1">
    <source>
        <dbReference type="ARBA" id="ARBA00006174"/>
    </source>
</evidence>
<dbReference type="InterPro" id="IPR045336">
    <property type="entry name" value="MmgE_PrpD_N"/>
</dbReference>
<evidence type="ECO:0000259" key="3">
    <source>
        <dbReference type="Pfam" id="PF19305"/>
    </source>
</evidence>
<dbReference type="PANTHER" id="PTHR16943:SF8">
    <property type="entry name" value="2-METHYLCITRATE DEHYDRATASE"/>
    <property type="match status" value="1"/>
</dbReference>
<dbReference type="AlphaFoldDB" id="A0A2I8VFV5"/>
<dbReference type="PANTHER" id="PTHR16943">
    <property type="entry name" value="2-METHYLCITRATE DEHYDRATASE-RELATED"/>
    <property type="match status" value="1"/>
</dbReference>
<dbReference type="InterPro" id="IPR036148">
    <property type="entry name" value="MmgE/PrpD_sf"/>
</dbReference>
<proteinExistence type="inferred from homology"/>
<dbReference type="InterPro" id="IPR005656">
    <property type="entry name" value="MmgE_PrpD"/>
</dbReference>
<dbReference type="Pfam" id="PF19305">
    <property type="entry name" value="MmgE_PrpD_C"/>
    <property type="match status" value="1"/>
</dbReference>
<dbReference type="InterPro" id="IPR042188">
    <property type="entry name" value="MmgE/PrpD_sf_2"/>
</dbReference>
<dbReference type="EMBL" id="CP026309">
    <property type="protein sequence ID" value="AUV80806.1"/>
    <property type="molecule type" value="Genomic_DNA"/>
</dbReference>
<dbReference type="Pfam" id="PF03972">
    <property type="entry name" value="MmgE_PrpD_N"/>
    <property type="match status" value="1"/>
</dbReference>
<dbReference type="Gene3D" id="3.30.1330.120">
    <property type="entry name" value="2-methylcitrate dehydratase PrpD"/>
    <property type="match status" value="1"/>
</dbReference>
<evidence type="ECO:0000313" key="5">
    <source>
        <dbReference type="Proteomes" id="UP000236584"/>
    </source>
</evidence>
<dbReference type="InterPro" id="IPR045337">
    <property type="entry name" value="MmgE_PrpD_C"/>
</dbReference>
<dbReference type="Gene3D" id="1.10.4100.10">
    <property type="entry name" value="2-methylcitrate dehydratase PrpD"/>
    <property type="match status" value="1"/>
</dbReference>
<dbReference type="KEGG" id="srub:C2R22_03320"/>
<keyword evidence="5" id="KW-1185">Reference proteome</keyword>
<name>A0A2I8VFV5_9EURY</name>
<dbReference type="GeneID" id="35591087"/>
<dbReference type="InterPro" id="IPR042183">
    <property type="entry name" value="MmgE/PrpD_sf_1"/>
</dbReference>
<organism evidence="4 5">
    <name type="scientific">Salinigranum rubrum</name>
    <dbReference type="NCBI Taxonomy" id="755307"/>
    <lineage>
        <taxon>Archaea</taxon>
        <taxon>Methanobacteriati</taxon>
        <taxon>Methanobacteriota</taxon>
        <taxon>Stenosarchaea group</taxon>
        <taxon>Halobacteria</taxon>
        <taxon>Halobacteriales</taxon>
        <taxon>Haloferacaceae</taxon>
        <taxon>Salinigranum</taxon>
    </lineage>
</organism>
<dbReference type="SUPFAM" id="SSF103378">
    <property type="entry name" value="2-methylcitrate dehydratase PrpD"/>
    <property type="match status" value="1"/>
</dbReference>
<reference evidence="4 5" key="1">
    <citation type="submission" date="2018-01" db="EMBL/GenBank/DDBJ databases">
        <title>Complete genome sequence of Salinigranum rubrum GX10T, an extremely halophilic archaeon isolated from a marine solar saltern.</title>
        <authorList>
            <person name="Han S."/>
        </authorList>
    </citation>
    <scope>NUCLEOTIDE SEQUENCE [LARGE SCALE GENOMIC DNA]</scope>
    <source>
        <strain evidence="4 5">GX10</strain>
    </source>
</reference>
<sequence length="449" mass="47189">MTGDRSAETTRLAAFCATLTYDSLDESTVEATRKAFVDTLGASYAGLSTDAGEAMLRYVDSLGGDEATVVGGGRSLAHLAALANGTTAHALDVDDGHRGASAHPGSAVIPAALALGEKHGASGEEVTTAIVAGYEAMVRTAVAVQTSHRERGFHATGTTGCIGAGAAASRVLGLDETKSAHALGLAGTQAGGLFEFMEKGSMSKRFHPGRAAMAGVLAAELAAEGFDGPDTVIEGDDGFARAFADEYDLSPFDSLGEPFAVTESYLKPYPCCRHIHGPIQATLELRADGLEPGDVERIEVQTYRTASFHDNTAVENLLDAQMSLPYGVAIALVTGEATLERFDPKHAARRDVSALLARTTVSATDEMDARYPETRPARVVVETTDGRRLESEVAYPKGAAEAPLSADELARKFRDLTREAVPEGERDALFERAYALDEYDTVETLAGGL</sequence>
<dbReference type="RefSeq" id="WP_103424493.1">
    <property type="nucleotide sequence ID" value="NZ_CP026309.1"/>
</dbReference>
<gene>
    <name evidence="4" type="ORF">C2R22_03320</name>
</gene>
<feature type="domain" description="MmgE/PrpD C-terminal" evidence="3">
    <location>
        <begin position="269"/>
        <end position="432"/>
    </location>
</feature>
<dbReference type="OrthoDB" id="43639at2157"/>
<protein>
    <submittedName>
        <fullName evidence="4">MmgE/PrpD family protein</fullName>
    </submittedName>
</protein>
<evidence type="ECO:0000313" key="4">
    <source>
        <dbReference type="EMBL" id="AUV80806.1"/>
    </source>
</evidence>
<feature type="domain" description="MmgE/PrpD N-terminal" evidence="2">
    <location>
        <begin position="11"/>
        <end position="249"/>
    </location>
</feature>
<accession>A0A2I8VFV5</accession>